<dbReference type="GO" id="GO:0061630">
    <property type="term" value="F:ubiquitin protein ligase activity"/>
    <property type="evidence" value="ECO:0007669"/>
    <property type="project" value="UniProtKB-EC"/>
</dbReference>
<dbReference type="PROSITE" id="PS50089">
    <property type="entry name" value="ZF_RING_2"/>
    <property type="match status" value="1"/>
</dbReference>
<evidence type="ECO:0000256" key="4">
    <source>
        <dbReference type="ARBA" id="ARBA00023015"/>
    </source>
</evidence>
<keyword evidence="6" id="KW-0863">Zinc-finger</keyword>
<evidence type="ECO:0000256" key="6">
    <source>
        <dbReference type="PROSITE-ProRule" id="PRU00175"/>
    </source>
</evidence>
<dbReference type="AlphaFoldDB" id="A0A316UTV2"/>
<dbReference type="InterPro" id="IPR013083">
    <property type="entry name" value="Znf_RING/FYVE/PHD"/>
</dbReference>
<keyword evidence="6" id="KW-0479">Metal-binding</keyword>
<evidence type="ECO:0000256" key="5">
    <source>
        <dbReference type="ARBA" id="ARBA00023163"/>
    </source>
</evidence>
<gene>
    <name evidence="9" type="ORF">BDZ90DRAFT_231402</name>
</gene>
<feature type="region of interest" description="Disordered" evidence="7">
    <location>
        <begin position="423"/>
        <end position="447"/>
    </location>
</feature>
<dbReference type="PANTHER" id="PTHR46077:SF1">
    <property type="entry name" value="TOP1 BINDING ARGININE_SERINE RICH PROTEIN, E3 UBIQUITIN LIGASE"/>
    <property type="match status" value="1"/>
</dbReference>
<evidence type="ECO:0000259" key="8">
    <source>
        <dbReference type="PROSITE" id="PS50089"/>
    </source>
</evidence>
<protein>
    <recommendedName>
        <fullName evidence="2">RING-type E3 ubiquitin transferase</fullName>
        <ecNumber evidence="2">2.3.2.27</ecNumber>
    </recommendedName>
</protein>
<feature type="compositionally biased region" description="Basic residues" evidence="7">
    <location>
        <begin position="43"/>
        <end position="53"/>
    </location>
</feature>
<keyword evidence="6" id="KW-0862">Zinc</keyword>
<organism evidence="9 10">
    <name type="scientific">Jaminaea rosea</name>
    <dbReference type="NCBI Taxonomy" id="1569628"/>
    <lineage>
        <taxon>Eukaryota</taxon>
        <taxon>Fungi</taxon>
        <taxon>Dikarya</taxon>
        <taxon>Basidiomycota</taxon>
        <taxon>Ustilaginomycotina</taxon>
        <taxon>Exobasidiomycetes</taxon>
        <taxon>Microstromatales</taxon>
        <taxon>Microstromatales incertae sedis</taxon>
        <taxon>Jaminaea</taxon>
    </lineage>
</organism>
<dbReference type="STRING" id="1569628.A0A316UTV2"/>
<dbReference type="Pfam" id="PF13639">
    <property type="entry name" value="zf-RING_2"/>
    <property type="match status" value="1"/>
</dbReference>
<dbReference type="PANTHER" id="PTHR46077">
    <property type="entry name" value="E3 UBIQUITIN-PROTEIN LIGASE TOPORS"/>
    <property type="match status" value="1"/>
</dbReference>
<dbReference type="OrthoDB" id="21204at2759"/>
<keyword evidence="10" id="KW-1185">Reference proteome</keyword>
<evidence type="ECO:0000313" key="10">
    <source>
        <dbReference type="Proteomes" id="UP000245884"/>
    </source>
</evidence>
<comment type="catalytic activity">
    <reaction evidence="1">
        <text>S-ubiquitinyl-[E2 ubiquitin-conjugating enzyme]-L-cysteine + [acceptor protein]-L-lysine = [E2 ubiquitin-conjugating enzyme]-L-cysteine + N(6)-ubiquitinyl-[acceptor protein]-L-lysine.</text>
        <dbReference type="EC" id="2.3.2.27"/>
    </reaction>
</comment>
<keyword evidence="3" id="KW-0808">Transferase</keyword>
<dbReference type="EMBL" id="KZ819665">
    <property type="protein sequence ID" value="PWN28424.1"/>
    <property type="molecule type" value="Genomic_DNA"/>
</dbReference>
<feature type="region of interest" description="Disordered" evidence="7">
    <location>
        <begin position="1"/>
        <end position="97"/>
    </location>
</feature>
<dbReference type="InterPro" id="IPR001841">
    <property type="entry name" value="Znf_RING"/>
</dbReference>
<dbReference type="GO" id="GO:0000209">
    <property type="term" value="P:protein polyubiquitination"/>
    <property type="evidence" value="ECO:0007669"/>
    <property type="project" value="TreeGrafter"/>
</dbReference>
<keyword evidence="4" id="KW-0805">Transcription regulation</keyword>
<dbReference type="GO" id="GO:0006513">
    <property type="term" value="P:protein monoubiquitination"/>
    <property type="evidence" value="ECO:0007669"/>
    <property type="project" value="TreeGrafter"/>
</dbReference>
<dbReference type="Gene3D" id="3.30.40.10">
    <property type="entry name" value="Zinc/RING finger domain, C3HC4 (zinc finger)"/>
    <property type="match status" value="1"/>
</dbReference>
<feature type="domain" description="RING-type" evidence="8">
    <location>
        <begin position="104"/>
        <end position="147"/>
    </location>
</feature>
<sequence length="468" mass="52004">MQEEDSRGVASPLCSSEVVRRQQQASGSSSSGPASDSKAAERSRHHSHRCRHLPARERSPINLPIDDKMDVPCATAADHDSTPPNNDDNQDGSIPSTPSSPIGCLICLSSPTSVDDRAILPLCQHSLFCFPCILQWTEQKRTCPLCNADVGPYILHRVRSEVDYERHYLRPVSGGHKAAVESTEETREMDGMIARQSMATERLRRQRRLLRQAREARRSPFSGTPSSSSILHEQSRALSIRKYIYRHSLYALHIGSNRHTGFRPCPTAGELASFPHLVAQLLPFLRREIQALPLGPGADIPFLATYVGEVFKSLEVRSEGSVRLLADLFGVEGAERLAEHFCHEVATWLRSGARSCAEFDRRVRYDMRGMATRRQGSSTAQASSWRLERGGERVDARVGESAGKWVRRPSAVEERVGREYVAPSNVEDDSATRSCEAARSSNDDAASRRSRLLARLAKEREELAARVG</sequence>
<reference evidence="9 10" key="1">
    <citation type="journal article" date="2018" name="Mol. Biol. Evol.">
        <title>Broad Genomic Sampling Reveals a Smut Pathogenic Ancestry of the Fungal Clade Ustilaginomycotina.</title>
        <authorList>
            <person name="Kijpornyongpan T."/>
            <person name="Mondo S.J."/>
            <person name="Barry K."/>
            <person name="Sandor L."/>
            <person name="Lee J."/>
            <person name="Lipzen A."/>
            <person name="Pangilinan J."/>
            <person name="LaButti K."/>
            <person name="Hainaut M."/>
            <person name="Henrissat B."/>
            <person name="Grigoriev I.V."/>
            <person name="Spatafora J.W."/>
            <person name="Aime M.C."/>
        </authorList>
    </citation>
    <scope>NUCLEOTIDE SEQUENCE [LARGE SCALE GENOMIC DNA]</scope>
    <source>
        <strain evidence="9 10">MCA 5214</strain>
    </source>
</reference>
<dbReference type="EC" id="2.3.2.27" evidence="2"/>
<dbReference type="GO" id="GO:0008270">
    <property type="term" value="F:zinc ion binding"/>
    <property type="evidence" value="ECO:0007669"/>
    <property type="project" value="UniProtKB-KW"/>
</dbReference>
<accession>A0A316UTV2</accession>
<feature type="compositionally biased region" description="Basic and acidic residues" evidence="7">
    <location>
        <begin position="54"/>
        <end position="70"/>
    </location>
</feature>
<proteinExistence type="predicted"/>
<evidence type="ECO:0000256" key="2">
    <source>
        <dbReference type="ARBA" id="ARBA00012483"/>
    </source>
</evidence>
<dbReference type="SUPFAM" id="SSF57850">
    <property type="entry name" value="RING/U-box"/>
    <property type="match status" value="1"/>
</dbReference>
<dbReference type="RefSeq" id="XP_025363036.1">
    <property type="nucleotide sequence ID" value="XM_025505848.1"/>
</dbReference>
<dbReference type="SMART" id="SM00184">
    <property type="entry name" value="RING"/>
    <property type="match status" value="1"/>
</dbReference>
<dbReference type="Proteomes" id="UP000245884">
    <property type="component" value="Unassembled WGS sequence"/>
</dbReference>
<evidence type="ECO:0000313" key="9">
    <source>
        <dbReference type="EMBL" id="PWN28424.1"/>
    </source>
</evidence>
<feature type="compositionally biased region" description="Low complexity" evidence="7">
    <location>
        <begin position="25"/>
        <end position="37"/>
    </location>
</feature>
<name>A0A316UTV2_9BASI</name>
<keyword evidence="5" id="KW-0804">Transcription</keyword>
<dbReference type="GeneID" id="37027671"/>
<evidence type="ECO:0000256" key="1">
    <source>
        <dbReference type="ARBA" id="ARBA00000900"/>
    </source>
</evidence>
<evidence type="ECO:0000256" key="3">
    <source>
        <dbReference type="ARBA" id="ARBA00022679"/>
    </source>
</evidence>
<evidence type="ECO:0000256" key="7">
    <source>
        <dbReference type="SAM" id="MobiDB-lite"/>
    </source>
</evidence>